<comment type="caution">
    <text evidence="2">The sequence shown here is derived from an EMBL/GenBank/DDBJ whole genome shotgun (WGS) entry which is preliminary data.</text>
</comment>
<feature type="transmembrane region" description="Helical" evidence="1">
    <location>
        <begin position="43"/>
        <end position="60"/>
    </location>
</feature>
<feature type="transmembrane region" description="Helical" evidence="1">
    <location>
        <begin position="107"/>
        <end position="128"/>
    </location>
</feature>
<gene>
    <name evidence="2" type="ORF">BHU72_07575</name>
</gene>
<dbReference type="Proteomes" id="UP000095255">
    <property type="component" value="Unassembled WGS sequence"/>
</dbReference>
<proteinExistence type="predicted"/>
<accession>A0A1E5L3H6</accession>
<name>A0A1E5L3H6_9FIRM</name>
<evidence type="ECO:0000313" key="2">
    <source>
        <dbReference type="EMBL" id="OEH84690.1"/>
    </source>
</evidence>
<dbReference type="OrthoDB" id="9838181at2"/>
<dbReference type="STRING" id="1390249.BHU72_07575"/>
<dbReference type="RefSeq" id="WP_069702789.1">
    <property type="nucleotide sequence ID" value="NZ_MJAT01000036.1"/>
</dbReference>
<organism evidence="2 3">
    <name type="scientific">Desulfuribacillus stibiiarsenatis</name>
    <dbReference type="NCBI Taxonomy" id="1390249"/>
    <lineage>
        <taxon>Bacteria</taxon>
        <taxon>Bacillati</taxon>
        <taxon>Bacillota</taxon>
        <taxon>Desulfuribacillia</taxon>
        <taxon>Desulfuribacillales</taxon>
        <taxon>Desulfuribacillaceae</taxon>
        <taxon>Desulfuribacillus</taxon>
    </lineage>
</organism>
<keyword evidence="1" id="KW-0812">Transmembrane</keyword>
<keyword evidence="3" id="KW-1185">Reference proteome</keyword>
<reference evidence="2 3" key="1">
    <citation type="submission" date="2016-09" db="EMBL/GenBank/DDBJ databases">
        <title>Desulfuribacillus arsenicus sp. nov., an obligately anaerobic, dissimilatory arsenic- and antimonate-reducing bacterium isolated from anoxic sediments.</title>
        <authorList>
            <person name="Abin C.A."/>
            <person name="Hollibaugh J.T."/>
        </authorList>
    </citation>
    <scope>NUCLEOTIDE SEQUENCE [LARGE SCALE GENOMIC DNA]</scope>
    <source>
        <strain evidence="2 3">MLFW-2</strain>
    </source>
</reference>
<dbReference type="EMBL" id="MJAT01000036">
    <property type="protein sequence ID" value="OEH84690.1"/>
    <property type="molecule type" value="Genomic_DNA"/>
</dbReference>
<evidence type="ECO:0000313" key="3">
    <source>
        <dbReference type="Proteomes" id="UP000095255"/>
    </source>
</evidence>
<protein>
    <submittedName>
        <fullName evidence="2">Uncharacterized protein</fullName>
    </submittedName>
</protein>
<sequence length="142" mass="15954">MSTFNQVNIKEYNKQVRKIAVWGALKSFALSLALDIIGSKMIPATLASSFLIQAAFSYIIDVRIIKQSGLDVYKVKYDMFGDHINAAKSAATSELIRVFISQQKFKLFSNVIPVLGAFYTALVVYRSIRRIGYMSLKDVTNE</sequence>
<evidence type="ECO:0000256" key="1">
    <source>
        <dbReference type="SAM" id="Phobius"/>
    </source>
</evidence>
<feature type="transmembrane region" description="Helical" evidence="1">
    <location>
        <begin position="19"/>
        <end position="37"/>
    </location>
</feature>
<keyword evidence="1" id="KW-0472">Membrane</keyword>
<keyword evidence="1" id="KW-1133">Transmembrane helix</keyword>
<dbReference type="AlphaFoldDB" id="A0A1E5L3H6"/>